<evidence type="ECO:0008006" key="4">
    <source>
        <dbReference type="Google" id="ProtNLM"/>
    </source>
</evidence>
<sequence length="95" mass="10441">MIQQLLLLVQFLSLKLLFTAGAMPSHLTSGIVCPTYCLHSKSCICCIMMNISIVLLFVGEVIHKVTRLHVTSPHTTSTTMAAFSEQENPTMNSCN</sequence>
<dbReference type="AlphaFoldDB" id="A0A8T0IRD6"/>
<dbReference type="EMBL" id="CM026423">
    <property type="protein sequence ID" value="KAG0585198.1"/>
    <property type="molecule type" value="Genomic_DNA"/>
</dbReference>
<feature type="non-terminal residue" evidence="2">
    <location>
        <position position="95"/>
    </location>
</feature>
<dbReference type="Proteomes" id="UP000822688">
    <property type="component" value="Chromosome 3"/>
</dbReference>
<keyword evidence="1" id="KW-0732">Signal</keyword>
<organism evidence="2 3">
    <name type="scientific">Ceratodon purpureus</name>
    <name type="common">Fire moss</name>
    <name type="synonym">Dicranum purpureum</name>
    <dbReference type="NCBI Taxonomy" id="3225"/>
    <lineage>
        <taxon>Eukaryota</taxon>
        <taxon>Viridiplantae</taxon>
        <taxon>Streptophyta</taxon>
        <taxon>Embryophyta</taxon>
        <taxon>Bryophyta</taxon>
        <taxon>Bryophytina</taxon>
        <taxon>Bryopsida</taxon>
        <taxon>Dicranidae</taxon>
        <taxon>Pseudoditrichales</taxon>
        <taxon>Ditrichaceae</taxon>
        <taxon>Ceratodon</taxon>
    </lineage>
</organism>
<gene>
    <name evidence="2" type="ORF">KC19_3G266300</name>
</gene>
<protein>
    <recommendedName>
        <fullName evidence="4">Secreted protein</fullName>
    </recommendedName>
</protein>
<name>A0A8T0IRD6_CERPU</name>
<evidence type="ECO:0000256" key="1">
    <source>
        <dbReference type="SAM" id="SignalP"/>
    </source>
</evidence>
<reference evidence="2" key="1">
    <citation type="submission" date="2020-06" db="EMBL/GenBank/DDBJ databases">
        <title>WGS assembly of Ceratodon purpureus strain R40.</title>
        <authorList>
            <person name="Carey S.B."/>
            <person name="Jenkins J."/>
            <person name="Shu S."/>
            <person name="Lovell J.T."/>
            <person name="Sreedasyam A."/>
            <person name="Maumus F."/>
            <person name="Tiley G.P."/>
            <person name="Fernandez-Pozo N."/>
            <person name="Barry K."/>
            <person name="Chen C."/>
            <person name="Wang M."/>
            <person name="Lipzen A."/>
            <person name="Daum C."/>
            <person name="Saski C.A."/>
            <person name="Payton A.C."/>
            <person name="Mcbreen J.C."/>
            <person name="Conrad R.E."/>
            <person name="Kollar L.M."/>
            <person name="Olsson S."/>
            <person name="Huttunen S."/>
            <person name="Landis J.B."/>
            <person name="Wickett N.J."/>
            <person name="Johnson M.G."/>
            <person name="Rensing S.A."/>
            <person name="Grimwood J."/>
            <person name="Schmutz J."/>
            <person name="Mcdaniel S.F."/>
        </authorList>
    </citation>
    <scope>NUCLEOTIDE SEQUENCE</scope>
    <source>
        <strain evidence="2">R40</strain>
    </source>
</reference>
<feature type="chain" id="PRO_5035850049" description="Secreted protein" evidence="1">
    <location>
        <begin position="23"/>
        <end position="95"/>
    </location>
</feature>
<accession>A0A8T0IRD6</accession>
<proteinExistence type="predicted"/>
<keyword evidence="3" id="KW-1185">Reference proteome</keyword>
<comment type="caution">
    <text evidence="2">The sequence shown here is derived from an EMBL/GenBank/DDBJ whole genome shotgun (WGS) entry which is preliminary data.</text>
</comment>
<evidence type="ECO:0000313" key="2">
    <source>
        <dbReference type="EMBL" id="KAG0585198.1"/>
    </source>
</evidence>
<evidence type="ECO:0000313" key="3">
    <source>
        <dbReference type="Proteomes" id="UP000822688"/>
    </source>
</evidence>
<feature type="signal peptide" evidence="1">
    <location>
        <begin position="1"/>
        <end position="22"/>
    </location>
</feature>